<feature type="domain" description="NAD-dependent epimerase/dehydratase" evidence="9">
    <location>
        <begin position="93"/>
        <end position="326"/>
    </location>
</feature>
<proteinExistence type="predicted"/>
<gene>
    <name evidence="10" type="ORF">niasHT_035828</name>
</gene>
<keyword evidence="11" id="KW-1185">Reference proteome</keyword>
<keyword evidence="5" id="KW-0520">NAD</keyword>
<dbReference type="PANTHER" id="PTHR43078:SF6">
    <property type="entry name" value="UDP-GLUCURONIC ACID DECARBOXYLASE 1"/>
    <property type="match status" value="1"/>
</dbReference>
<name>A0ABD2IFH5_9BILA</name>
<dbReference type="GO" id="GO:0005737">
    <property type="term" value="C:cytoplasm"/>
    <property type="evidence" value="ECO:0007669"/>
    <property type="project" value="UniProtKB-SubCell"/>
</dbReference>
<dbReference type="GO" id="GO:0048040">
    <property type="term" value="F:UDP-glucuronate decarboxylase activity"/>
    <property type="evidence" value="ECO:0007669"/>
    <property type="project" value="UniProtKB-EC"/>
</dbReference>
<dbReference type="InterPro" id="IPR001509">
    <property type="entry name" value="Epimerase_deHydtase"/>
</dbReference>
<dbReference type="AlphaFoldDB" id="A0ABD2IFH5"/>
<protein>
    <recommendedName>
        <fullName evidence="9">NAD-dependent epimerase/dehydratase domain-containing protein</fullName>
    </recommendedName>
</protein>
<dbReference type="Proteomes" id="UP001620626">
    <property type="component" value="Unassembled WGS sequence"/>
</dbReference>
<dbReference type="FunFam" id="3.40.50.720:FF:000150">
    <property type="entry name" value="UDP-glucuronic acid decarboxylase 6"/>
    <property type="match status" value="1"/>
</dbReference>
<evidence type="ECO:0000256" key="8">
    <source>
        <dbReference type="SAM" id="Coils"/>
    </source>
</evidence>
<evidence type="ECO:0000256" key="1">
    <source>
        <dbReference type="ARBA" id="ARBA00001911"/>
    </source>
</evidence>
<evidence type="ECO:0000256" key="2">
    <source>
        <dbReference type="ARBA" id="ARBA00004496"/>
    </source>
</evidence>
<keyword evidence="3" id="KW-0963">Cytoplasm</keyword>
<dbReference type="CDD" id="cd05230">
    <property type="entry name" value="UGD_SDR_e"/>
    <property type="match status" value="1"/>
</dbReference>
<feature type="coiled-coil region" evidence="8">
    <location>
        <begin position="41"/>
        <end position="68"/>
    </location>
</feature>
<dbReference type="EMBL" id="JBICBT010001352">
    <property type="protein sequence ID" value="KAL3071958.1"/>
    <property type="molecule type" value="Genomic_DNA"/>
</dbReference>
<evidence type="ECO:0000256" key="3">
    <source>
        <dbReference type="ARBA" id="ARBA00022490"/>
    </source>
</evidence>
<evidence type="ECO:0000256" key="6">
    <source>
        <dbReference type="ARBA" id="ARBA00023239"/>
    </source>
</evidence>
<evidence type="ECO:0000259" key="9">
    <source>
        <dbReference type="Pfam" id="PF01370"/>
    </source>
</evidence>
<evidence type="ECO:0000256" key="7">
    <source>
        <dbReference type="ARBA" id="ARBA00051601"/>
    </source>
</evidence>
<dbReference type="Pfam" id="PF01370">
    <property type="entry name" value="Epimerase"/>
    <property type="match status" value="1"/>
</dbReference>
<sequence>MNLFLFLSFSLFACVFLIFIFLLNSRHFSITDQLTANDGSRSVALSEIERLKTEVKGLKEKIEQMQSIDAKVLQTKINYPPVRQRNEAQRKRILITGGAGFVGSHLVDRLMADGHEVIALDNFFTGRKGNVERWVGHPNFELVHHDIVNPFYSEVDQIYHLASPASPPHYMYNPVKTLKTNIVGTINMLGLARRVKARILFASSSEVYGDPEVSPQPESYFGRVNTVGPRSCYDEGKRAAEALLAAFNRHENVDIRIARIFNTFGPRMHINDGRVVSNFITQALKGDPITVYGDGLQTRSFQYISDLVDGLVALMASDATVPVNIGNTEEYAIADFAQIIRNLTGSKSEIVNHSKLEDDPKVRRPDIRRAAELIGWKPKVRTFDGLRRTIRYFRAELKYEGMGKSENDT</sequence>
<dbReference type="InterPro" id="IPR036291">
    <property type="entry name" value="NAD(P)-bd_dom_sf"/>
</dbReference>
<comment type="catalytic activity">
    <reaction evidence="7">
        <text>UDP-alpha-D-glucuronate + H(+) = UDP-alpha-D-xylose + CO2</text>
        <dbReference type="Rhea" id="RHEA:23916"/>
        <dbReference type="ChEBI" id="CHEBI:15378"/>
        <dbReference type="ChEBI" id="CHEBI:16526"/>
        <dbReference type="ChEBI" id="CHEBI:57632"/>
        <dbReference type="ChEBI" id="CHEBI:58052"/>
        <dbReference type="EC" id="4.1.1.35"/>
    </reaction>
</comment>
<evidence type="ECO:0000256" key="4">
    <source>
        <dbReference type="ARBA" id="ARBA00022793"/>
    </source>
</evidence>
<keyword evidence="4" id="KW-0210">Decarboxylase</keyword>
<evidence type="ECO:0000313" key="11">
    <source>
        <dbReference type="Proteomes" id="UP001620626"/>
    </source>
</evidence>
<evidence type="ECO:0000256" key="5">
    <source>
        <dbReference type="ARBA" id="ARBA00023027"/>
    </source>
</evidence>
<reference evidence="10 11" key="1">
    <citation type="submission" date="2024-10" db="EMBL/GenBank/DDBJ databases">
        <authorList>
            <person name="Kim D."/>
        </authorList>
    </citation>
    <scope>NUCLEOTIDE SEQUENCE [LARGE SCALE GENOMIC DNA]</scope>
    <source>
        <strain evidence="10">BH-2024</strain>
    </source>
</reference>
<comment type="subcellular location">
    <subcellularLocation>
        <location evidence="2">Cytoplasm</location>
    </subcellularLocation>
</comment>
<comment type="cofactor">
    <cofactor evidence="1">
        <name>NAD(+)</name>
        <dbReference type="ChEBI" id="CHEBI:57540"/>
    </cofactor>
</comment>
<evidence type="ECO:0000313" key="10">
    <source>
        <dbReference type="EMBL" id="KAL3071958.1"/>
    </source>
</evidence>
<accession>A0ABD2IFH5</accession>
<dbReference type="SUPFAM" id="SSF51735">
    <property type="entry name" value="NAD(P)-binding Rossmann-fold domains"/>
    <property type="match status" value="1"/>
</dbReference>
<keyword evidence="8" id="KW-0175">Coiled coil</keyword>
<dbReference type="PANTHER" id="PTHR43078">
    <property type="entry name" value="UDP-GLUCURONIC ACID DECARBOXYLASE-RELATED"/>
    <property type="match status" value="1"/>
</dbReference>
<organism evidence="10 11">
    <name type="scientific">Heterodera trifolii</name>
    <dbReference type="NCBI Taxonomy" id="157864"/>
    <lineage>
        <taxon>Eukaryota</taxon>
        <taxon>Metazoa</taxon>
        <taxon>Ecdysozoa</taxon>
        <taxon>Nematoda</taxon>
        <taxon>Chromadorea</taxon>
        <taxon>Rhabditida</taxon>
        <taxon>Tylenchina</taxon>
        <taxon>Tylenchomorpha</taxon>
        <taxon>Tylenchoidea</taxon>
        <taxon>Heteroderidae</taxon>
        <taxon>Heteroderinae</taxon>
        <taxon>Heterodera</taxon>
    </lineage>
</organism>
<comment type="caution">
    <text evidence="10">The sequence shown here is derived from an EMBL/GenBank/DDBJ whole genome shotgun (WGS) entry which is preliminary data.</text>
</comment>
<keyword evidence="6" id="KW-0456">Lyase</keyword>
<dbReference type="Gene3D" id="3.40.50.720">
    <property type="entry name" value="NAD(P)-binding Rossmann-like Domain"/>
    <property type="match status" value="1"/>
</dbReference>
<dbReference type="InterPro" id="IPR044516">
    <property type="entry name" value="UXS-like"/>
</dbReference>